<name>A0A6B2M096_9BACT</name>
<comment type="caution">
    <text evidence="2">The sequence shown here is derived from an EMBL/GenBank/DDBJ whole genome shotgun (WGS) entry which is preliminary data.</text>
</comment>
<dbReference type="Gene3D" id="1.25.40.10">
    <property type="entry name" value="Tetratricopeptide repeat domain"/>
    <property type="match status" value="1"/>
</dbReference>
<keyword evidence="1" id="KW-0472">Membrane</keyword>
<dbReference type="RefSeq" id="WP_163964137.1">
    <property type="nucleotide sequence ID" value="NZ_JAAGNX010000002.1"/>
</dbReference>
<dbReference type="InterPro" id="IPR011990">
    <property type="entry name" value="TPR-like_helical_dom_sf"/>
</dbReference>
<keyword evidence="1" id="KW-0812">Transmembrane</keyword>
<dbReference type="AlphaFoldDB" id="A0A6B2M096"/>
<evidence type="ECO:0008006" key="4">
    <source>
        <dbReference type="Google" id="ProtNLM"/>
    </source>
</evidence>
<gene>
    <name evidence="2" type="ORF">G0Q06_07750</name>
</gene>
<accession>A0A6B2M096</accession>
<keyword evidence="3" id="KW-1185">Reference proteome</keyword>
<organism evidence="2 3">
    <name type="scientific">Oceanipulchritudo coccoides</name>
    <dbReference type="NCBI Taxonomy" id="2706888"/>
    <lineage>
        <taxon>Bacteria</taxon>
        <taxon>Pseudomonadati</taxon>
        <taxon>Verrucomicrobiota</taxon>
        <taxon>Opitutia</taxon>
        <taxon>Puniceicoccales</taxon>
        <taxon>Oceanipulchritudinaceae</taxon>
        <taxon>Oceanipulchritudo</taxon>
    </lineage>
</organism>
<proteinExistence type="predicted"/>
<evidence type="ECO:0000313" key="2">
    <source>
        <dbReference type="EMBL" id="NDV62338.1"/>
    </source>
</evidence>
<reference evidence="2 3" key="1">
    <citation type="submission" date="2020-02" db="EMBL/GenBank/DDBJ databases">
        <title>Albibacoteraceae fam. nov., the first described family within the subdivision 4 Verrucomicrobia.</title>
        <authorList>
            <person name="Xi F."/>
        </authorList>
    </citation>
    <scope>NUCLEOTIDE SEQUENCE [LARGE SCALE GENOMIC DNA]</scope>
    <source>
        <strain evidence="2 3">CK1056</strain>
    </source>
</reference>
<dbReference type="Proteomes" id="UP000478417">
    <property type="component" value="Unassembled WGS sequence"/>
</dbReference>
<protein>
    <recommendedName>
        <fullName evidence="4">Tetratricopeptide repeat protein</fullName>
    </recommendedName>
</protein>
<evidence type="ECO:0000256" key="1">
    <source>
        <dbReference type="SAM" id="Phobius"/>
    </source>
</evidence>
<keyword evidence="1" id="KW-1133">Transmembrane helix</keyword>
<sequence length="563" mass="64084">MNFSKLRILILVIIVAVFVSIGGVFIFREPIKQTVNGIRSERLVSKAEEAFSQELWEQAARQGKAAYYLDSENKAVQLLVARALLKQRDRSAVDWWKLVIDEPDLPIDELRLLTEVLLTAGELEDGTTFLGRLMILDGENPETRRLWLTALQMERRYSRMMSLAGELAGSGSEDWSIHQLHMSMQENFYGEKGEELVIDHLRRLIEEDGPLSLRAARELAAHPTVDTKTRLLATDYLEEHPQDDLDILYGRSVAVKSGALDRDELFPILDQILEAPSSEELQELTRWATWMDAVSWFLDTVSWETFIGTGANGELYLRLLYNQGAYDRLLTLTEREYKDRQAGSSALLYYRAAALEQLGFLDEASAALELAIDVVNPTETTEIEGFLVRDNRWDLLVKLYEIILKDEGGNPIYLLKALGAYYYIGDQTNLERILEQIELGEYDAEPGKASFILYLRLLLEGYRPELNRRLESLLTQYPEVFEFRLVLGVSYLLQGRQDVASGFLQGMPELGRTSPRFLRVAAILLGVSRESLIFPEESEFLLPREAFLLSQPRGQSTPQEGGE</sequence>
<feature type="transmembrane region" description="Helical" evidence="1">
    <location>
        <begin position="6"/>
        <end position="27"/>
    </location>
</feature>
<evidence type="ECO:0000313" key="3">
    <source>
        <dbReference type="Proteomes" id="UP000478417"/>
    </source>
</evidence>
<dbReference type="EMBL" id="JAAGNX010000002">
    <property type="protein sequence ID" value="NDV62338.1"/>
    <property type="molecule type" value="Genomic_DNA"/>
</dbReference>